<dbReference type="Pfam" id="PF08238">
    <property type="entry name" value="Sel1"/>
    <property type="match status" value="7"/>
</dbReference>
<dbReference type="SUPFAM" id="SSF81901">
    <property type="entry name" value="HCP-like"/>
    <property type="match status" value="3"/>
</dbReference>
<dbReference type="InterPro" id="IPR006597">
    <property type="entry name" value="Sel1-like"/>
</dbReference>
<accession>A0A1R4H0K2</accession>
<keyword evidence="2" id="KW-1185">Reference proteome</keyword>
<dbReference type="PROSITE" id="PS51257">
    <property type="entry name" value="PROKAR_LIPOPROTEIN"/>
    <property type="match status" value="1"/>
</dbReference>
<dbReference type="InterPro" id="IPR011990">
    <property type="entry name" value="TPR-like_helical_dom_sf"/>
</dbReference>
<dbReference type="RefSeq" id="WP_087145598.1">
    <property type="nucleotide sequence ID" value="NZ_FUKJ01000019.1"/>
</dbReference>
<dbReference type="SMART" id="SM00671">
    <property type="entry name" value="SEL1"/>
    <property type="match status" value="7"/>
</dbReference>
<keyword evidence="1" id="KW-0378">Hydrolase</keyword>
<protein>
    <submittedName>
        <fullName evidence="1">Putative Beta-lactamase</fullName>
        <ecNumber evidence="1">3.5.2.6</ecNumber>
    </submittedName>
</protein>
<dbReference type="AlphaFoldDB" id="A0A1R4H0K2"/>
<sequence length="516" mass="57669">MKNFVAALLGVFAIYSLIGCYAPNNIVVKDDIQNIAKLGKKAGASSHFDVSKEELDSVIKNNYALQAYFYENCLEDSRYPLQRALRINDQKGASITLVYLECYVHSYDGMIDWVRNPAKSGNVLAQTFLGFMYESGKGISKDDIKAKTWYRKAAERGYAPAQMALASLYVGDYNNAIRANQNQNYLYQSDADQAIAWYRKVAEQGYVFAQMVLGNVYSYEGYGVAEDEIQAVAWYKKAAIQGYTPAIKRLESLYNNGLVIPHFKNKDIIDDETTISESGKADDMQARLNVMQAETTSILKNYQAMEKYFAKNCTAAEGISLAALVTNAENKPATDVGRSFTQLLLECYVYGKGGIATWLQKIAEQENNAVAQTFLASIYVEGMGTLNKDNAQAEKWYRKAAEQGYVLAQTDLGTLYMEEKDNVQAVKWFRKAAEQGYAPAQTWLGKMYAEGKGLAKDEAQAVAWHRKAAEQGYAFAQMNLGWMYLEGKGVAKDEDQGTKWFMKGKEQLGCVVDKCL</sequence>
<organism evidence="1 2">
    <name type="scientific">Crenothrix polyspora</name>
    <dbReference type="NCBI Taxonomy" id="360316"/>
    <lineage>
        <taxon>Bacteria</taxon>
        <taxon>Pseudomonadati</taxon>
        <taxon>Pseudomonadota</taxon>
        <taxon>Gammaproteobacteria</taxon>
        <taxon>Methylococcales</taxon>
        <taxon>Crenotrichaceae</taxon>
        <taxon>Crenothrix</taxon>
    </lineage>
</organism>
<dbReference type="PANTHER" id="PTHR11102:SF160">
    <property type="entry name" value="ERAD-ASSOCIATED E3 UBIQUITIN-PROTEIN LIGASE COMPONENT HRD3"/>
    <property type="match status" value="1"/>
</dbReference>
<evidence type="ECO:0000313" key="1">
    <source>
        <dbReference type="EMBL" id="SJM89369.1"/>
    </source>
</evidence>
<dbReference type="EC" id="3.5.2.6" evidence="1"/>
<dbReference type="Gene3D" id="1.25.40.10">
    <property type="entry name" value="Tetratricopeptide repeat domain"/>
    <property type="match status" value="2"/>
</dbReference>
<dbReference type="OrthoDB" id="6114904at2"/>
<dbReference type="PANTHER" id="PTHR11102">
    <property type="entry name" value="SEL-1-LIKE PROTEIN"/>
    <property type="match status" value="1"/>
</dbReference>
<evidence type="ECO:0000313" key="2">
    <source>
        <dbReference type="Proteomes" id="UP000195442"/>
    </source>
</evidence>
<proteinExistence type="predicted"/>
<reference evidence="2" key="1">
    <citation type="submission" date="2017-02" db="EMBL/GenBank/DDBJ databases">
        <authorList>
            <person name="Daims H."/>
        </authorList>
    </citation>
    <scope>NUCLEOTIDE SEQUENCE [LARGE SCALE GENOMIC DNA]</scope>
</reference>
<gene>
    <name evidence="1" type="ORF">CRENPOLYSF2_1150004</name>
</gene>
<dbReference type="Proteomes" id="UP000195442">
    <property type="component" value="Unassembled WGS sequence"/>
</dbReference>
<dbReference type="InterPro" id="IPR050767">
    <property type="entry name" value="Sel1_AlgK"/>
</dbReference>
<name>A0A1R4H0K2_9GAMM</name>
<dbReference type="GO" id="GO:0008800">
    <property type="term" value="F:beta-lactamase activity"/>
    <property type="evidence" value="ECO:0007669"/>
    <property type="project" value="UniProtKB-EC"/>
</dbReference>
<dbReference type="EMBL" id="FUKJ01000019">
    <property type="protein sequence ID" value="SJM89369.1"/>
    <property type="molecule type" value="Genomic_DNA"/>
</dbReference>